<feature type="domain" description="PAC" evidence="3">
    <location>
        <begin position="486"/>
        <end position="536"/>
    </location>
</feature>
<dbReference type="InterPro" id="IPR001633">
    <property type="entry name" value="EAL_dom"/>
</dbReference>
<dbReference type="PANTHER" id="PTHR44757">
    <property type="entry name" value="DIGUANYLATE CYCLASE DGCP"/>
    <property type="match status" value="1"/>
</dbReference>
<keyword evidence="1" id="KW-1133">Transmembrane helix</keyword>
<feature type="transmembrane region" description="Helical" evidence="1">
    <location>
        <begin position="369"/>
        <end position="391"/>
    </location>
</feature>
<dbReference type="Gene3D" id="3.20.20.450">
    <property type="entry name" value="EAL domain"/>
    <property type="match status" value="1"/>
</dbReference>
<evidence type="ECO:0000259" key="5">
    <source>
        <dbReference type="PROSITE" id="PS50887"/>
    </source>
</evidence>
<reference evidence="6 7" key="1">
    <citation type="submission" date="2018-11" db="EMBL/GenBank/DDBJ databases">
        <authorList>
            <person name="Ye M.-Q."/>
            <person name="Du Z.-J."/>
        </authorList>
    </citation>
    <scope>NUCLEOTIDE SEQUENCE [LARGE SCALE GENOMIC DNA]</scope>
    <source>
        <strain evidence="6 7">U0105</strain>
    </source>
</reference>
<evidence type="ECO:0000313" key="7">
    <source>
        <dbReference type="Proteomes" id="UP000275281"/>
    </source>
</evidence>
<dbReference type="SUPFAM" id="SSF55073">
    <property type="entry name" value="Nucleotide cyclase"/>
    <property type="match status" value="1"/>
</dbReference>
<feature type="transmembrane region" description="Helical" evidence="1">
    <location>
        <begin position="254"/>
        <end position="275"/>
    </location>
</feature>
<comment type="caution">
    <text evidence="6">The sequence shown here is derived from an EMBL/GenBank/DDBJ whole genome shotgun (WGS) entry which is preliminary data.</text>
</comment>
<keyword evidence="7" id="KW-1185">Reference proteome</keyword>
<dbReference type="SMART" id="SM00267">
    <property type="entry name" value="GGDEF"/>
    <property type="match status" value="1"/>
</dbReference>
<keyword evidence="1" id="KW-0472">Membrane</keyword>
<dbReference type="NCBIfam" id="TIGR00229">
    <property type="entry name" value="sensory_box"/>
    <property type="match status" value="1"/>
</dbReference>
<dbReference type="InterPro" id="IPR043128">
    <property type="entry name" value="Rev_trsase/Diguanyl_cyclase"/>
</dbReference>
<evidence type="ECO:0000256" key="1">
    <source>
        <dbReference type="SAM" id="Phobius"/>
    </source>
</evidence>
<dbReference type="PANTHER" id="PTHR44757:SF2">
    <property type="entry name" value="BIOFILM ARCHITECTURE MAINTENANCE PROTEIN MBAA"/>
    <property type="match status" value="1"/>
</dbReference>
<evidence type="ECO:0000313" key="6">
    <source>
        <dbReference type="EMBL" id="RPJ65363.1"/>
    </source>
</evidence>
<dbReference type="InterPro" id="IPR035965">
    <property type="entry name" value="PAS-like_dom_sf"/>
</dbReference>
<feature type="domain" description="EAL" evidence="4">
    <location>
        <begin position="711"/>
        <end position="961"/>
    </location>
</feature>
<dbReference type="CDD" id="cd01948">
    <property type="entry name" value="EAL"/>
    <property type="match status" value="1"/>
</dbReference>
<sequence length="961" mass="108714">MIHPRYNYEALSKKDAVMRMVLRRLVHFCCLICLTSIWHMTAYAENSPVIIDDGFFNKTITNNAIRVYASKTLPLSSVQEHIDQWLPIVPLSPIPQNGKVWAKTTVLHKGVNSIQLTAVASNTFATKLEGFVVDERGSIKKAYSQNKRGSLGHQFSFTLMPGERVDIYIAIEDEGPSFLPLSLWQADALSKITAQTSLYKMLFSGAMGCLILYFFLTYFVQRNVCRYWFALTVFMLLFFVLQKQGLTLPVIGNLLTQTTLVYLLAALALLAASKVTHYHLFRLPKRLDWMNYAVAAMVVLPLLFTSSYVALILSTLFAGLWLALQIAYSFIYNDRRLVLPSILYGIAWLTGLITYLLHIGYFLTETPHTSLTVGISLMAILSAAIIAGIAIETSERGIRIREFSHQEKRIENLRQFYDLFRNSAEGLYTSTKDGQLLSVNPAMCQLFGYTNEDTMLKQVKTTEDFYAHPEDRVLLLEELNKHQSLLGREIKGKKRDGSEFWFSLSCQRHIEGKKEYLYGSIFDITERKQSSLSLEYLATHDSLTGVLNRREFERILTTLLDNYNPSIPACLLYIDLDRFKLVNDSCGHRAGDELIKKIATLIHETVGAKGKVARLGGDEFAVITSDVDEDDAYVCANKLLNAIQDYRFLYENKIFSLGASIGFLRIDTPDYLPEHLVSMADAACYIAKEKGRNQIHKYSPDDKSVKRYESEIKWINKINDALEHDNFVLYYQQYQALQAKKDGIYIEVLIRINDEGNIIAPALFLNTAERYSLANKIDRWVIENTLAWLGNNPDVLAILTQCNINLSGQSLADKDLKLAILNAFEQHGVPYNKVCFEITETTAVVRLEETLDFIKTFKGLGCKFALDDFGSGFSSYAYLKNLPVDCVKIDGSFIRELLLYPVNQAMVSSINDIAKAMNMETVAEFVEDEATLIQLGKIGIDFAQGYLVSTPQPLDMLANNN</sequence>
<dbReference type="Pfam" id="PF07696">
    <property type="entry name" value="7TMR-DISMED2"/>
    <property type="match status" value="1"/>
</dbReference>
<evidence type="ECO:0000259" key="4">
    <source>
        <dbReference type="PROSITE" id="PS50883"/>
    </source>
</evidence>
<dbReference type="InterPro" id="IPR029787">
    <property type="entry name" value="Nucleotide_cyclase"/>
</dbReference>
<dbReference type="InterPro" id="IPR000700">
    <property type="entry name" value="PAS-assoc_C"/>
</dbReference>
<feature type="domain" description="PAS" evidence="2">
    <location>
        <begin position="412"/>
        <end position="481"/>
    </location>
</feature>
<keyword evidence="1" id="KW-0812">Transmembrane</keyword>
<evidence type="ECO:0000259" key="2">
    <source>
        <dbReference type="PROSITE" id="PS50112"/>
    </source>
</evidence>
<dbReference type="InterPro" id="IPR000160">
    <property type="entry name" value="GGDEF_dom"/>
</dbReference>
<dbReference type="AlphaFoldDB" id="A0A3N5XXZ4"/>
<dbReference type="SMART" id="SM00052">
    <property type="entry name" value="EAL"/>
    <property type="match status" value="1"/>
</dbReference>
<dbReference type="NCBIfam" id="TIGR00254">
    <property type="entry name" value="GGDEF"/>
    <property type="match status" value="1"/>
</dbReference>
<name>A0A3N5XXZ4_9ALTE</name>
<dbReference type="Pfam" id="PF00990">
    <property type="entry name" value="GGDEF"/>
    <property type="match status" value="1"/>
</dbReference>
<dbReference type="SMART" id="SM00091">
    <property type="entry name" value="PAS"/>
    <property type="match status" value="1"/>
</dbReference>
<dbReference type="Proteomes" id="UP000275281">
    <property type="component" value="Unassembled WGS sequence"/>
</dbReference>
<dbReference type="SUPFAM" id="SSF141868">
    <property type="entry name" value="EAL domain-like"/>
    <property type="match status" value="1"/>
</dbReference>
<dbReference type="Gene3D" id="3.30.450.20">
    <property type="entry name" value="PAS domain"/>
    <property type="match status" value="1"/>
</dbReference>
<dbReference type="Pfam" id="PF00563">
    <property type="entry name" value="EAL"/>
    <property type="match status" value="1"/>
</dbReference>
<dbReference type="OrthoDB" id="9816034at2"/>
<dbReference type="InterPro" id="IPR035919">
    <property type="entry name" value="EAL_sf"/>
</dbReference>
<dbReference type="InterPro" id="IPR000014">
    <property type="entry name" value="PAS"/>
</dbReference>
<protein>
    <submittedName>
        <fullName evidence="6">EAL domain-containing protein</fullName>
    </submittedName>
</protein>
<feature type="transmembrane region" description="Helical" evidence="1">
    <location>
        <begin position="227"/>
        <end position="242"/>
    </location>
</feature>
<evidence type="ECO:0000259" key="3">
    <source>
        <dbReference type="PROSITE" id="PS50113"/>
    </source>
</evidence>
<dbReference type="PROSITE" id="PS50883">
    <property type="entry name" value="EAL"/>
    <property type="match status" value="1"/>
</dbReference>
<dbReference type="EMBL" id="RPOK01000005">
    <property type="protein sequence ID" value="RPJ65363.1"/>
    <property type="molecule type" value="Genomic_DNA"/>
</dbReference>
<proteinExistence type="predicted"/>
<dbReference type="InterPro" id="IPR052155">
    <property type="entry name" value="Biofilm_reg_signaling"/>
</dbReference>
<feature type="transmembrane region" description="Helical" evidence="1">
    <location>
        <begin position="342"/>
        <end position="363"/>
    </location>
</feature>
<feature type="transmembrane region" description="Helical" evidence="1">
    <location>
        <begin position="287"/>
        <end position="304"/>
    </location>
</feature>
<feature type="domain" description="GGDEF" evidence="5">
    <location>
        <begin position="567"/>
        <end position="700"/>
    </location>
</feature>
<dbReference type="PROSITE" id="PS50887">
    <property type="entry name" value="GGDEF"/>
    <property type="match status" value="1"/>
</dbReference>
<accession>A0A3N5XXZ4</accession>
<feature type="transmembrane region" description="Helical" evidence="1">
    <location>
        <begin position="198"/>
        <end position="220"/>
    </location>
</feature>
<gene>
    <name evidence="6" type="ORF">DRW07_15785</name>
</gene>
<dbReference type="PROSITE" id="PS50112">
    <property type="entry name" value="PAS"/>
    <property type="match status" value="1"/>
</dbReference>
<dbReference type="PROSITE" id="PS50113">
    <property type="entry name" value="PAC"/>
    <property type="match status" value="1"/>
</dbReference>
<dbReference type="Gene3D" id="3.30.70.270">
    <property type="match status" value="1"/>
</dbReference>
<organism evidence="6 7">
    <name type="scientific">Alteromonas sediminis</name>
    <dbReference type="NCBI Taxonomy" id="2259342"/>
    <lineage>
        <taxon>Bacteria</taxon>
        <taxon>Pseudomonadati</taxon>
        <taxon>Pseudomonadota</taxon>
        <taxon>Gammaproteobacteria</taxon>
        <taxon>Alteromonadales</taxon>
        <taxon>Alteromonadaceae</taxon>
        <taxon>Alteromonas/Salinimonas group</taxon>
        <taxon>Alteromonas</taxon>
    </lineage>
</organism>
<dbReference type="CDD" id="cd00130">
    <property type="entry name" value="PAS"/>
    <property type="match status" value="1"/>
</dbReference>
<dbReference type="InterPro" id="IPR011622">
    <property type="entry name" value="7TMR_DISM_rcpt_extracell_dom2"/>
</dbReference>
<dbReference type="Pfam" id="PF13426">
    <property type="entry name" value="PAS_9"/>
    <property type="match status" value="1"/>
</dbReference>
<dbReference type="SUPFAM" id="SSF55785">
    <property type="entry name" value="PYP-like sensor domain (PAS domain)"/>
    <property type="match status" value="1"/>
</dbReference>
<dbReference type="CDD" id="cd01949">
    <property type="entry name" value="GGDEF"/>
    <property type="match status" value="1"/>
</dbReference>